<feature type="compositionally biased region" description="Low complexity" evidence="6">
    <location>
        <begin position="218"/>
        <end position="228"/>
    </location>
</feature>
<feature type="compositionally biased region" description="Basic and acidic residues" evidence="6">
    <location>
        <begin position="760"/>
        <end position="779"/>
    </location>
</feature>
<feature type="region of interest" description="Disordered" evidence="6">
    <location>
        <begin position="521"/>
        <end position="542"/>
    </location>
</feature>
<feature type="compositionally biased region" description="Acidic residues" evidence="6">
    <location>
        <begin position="1377"/>
        <end position="1390"/>
    </location>
</feature>
<feature type="region of interest" description="Disordered" evidence="6">
    <location>
        <begin position="1301"/>
        <end position="1411"/>
    </location>
</feature>
<name>A0A4V1IVD4_9FUNG</name>
<dbReference type="Proteomes" id="UP000274922">
    <property type="component" value="Unassembled WGS sequence"/>
</dbReference>
<feature type="compositionally biased region" description="Acidic residues" evidence="6">
    <location>
        <begin position="669"/>
        <end position="687"/>
    </location>
</feature>
<sequence>MPPDDARVSGVGAGAAKGLAASTAARDPRSAAAAAARSSSSTTIRRRSRAAGGPFNLGPRGQHVSLATAATDAATDAATPRTALTAPSPSPARSALALAAPALAAPALAAYGAGSVHAAPSARSSSRAAPSWQPPAPLANGPLAISPTRRRRHGSPPRPARTALAAAALGARPAKLYHVDTSSDDREEVVDHGTIASVAAFDIGGGGALDRTMPPPSTSAALSWSSLSPSPPERAAPLEDVGEVVDDSEPEELLRPALAAAKRGPGRPRASEPSPATTSPPRLAPAPTPPQVHAMAETLRYERQQRMRSRDQSSAPLPVAATAPLALPPAAARPPPPVTPEAVHRRLTAHRGRSPPRAAAAAARVPSMDAASSSLPTLAAGTPPTSTPRAIVLESCAVSGTLLAGTFELIFSMTHLAVVRAPGGGAVARAQDADIVFQTILSSIASIVFDDAKLQLGVVAQHGDTCVRCVFRVHDHFKTCKQTLAKTCASCASVSPRDWLRFELAERRCLHHSAAKLLSAAPPAAAHRRPIDVDSPEAPSRPAPSAHLVAFTATPASAASAAITVSRGVARLRASSLDAPAEEVVIDSGSQAPHAARFASFTAPSSAAASLAATHATVTAAAASAAKVAAPTPSRSKRTLAARDGAAVDRGPMRLSMRRARGAPKAVSCDEDSDRDDASEADDEDVEAVNAGTVRRHKSPRLLRQDAASMAPTPSALVRCNAALASGPSVRATRDRRSAHEAVAAAAPSEIHIIEDDEDGAMRSDPDHNHDHGHDHDHDDADVDEIEDDHEMVEEDESEDGDVAAMTTPARTKILAPAPSSPPATADPSVEIDVDDDHGVDGDGVDDDDDDLLVARIMHDTSRRPRGSPRKVKTRHSRSVAAPAAAVLETEDVVQAGTVGSRLAASAAPRRRTAQRPANAAVPSVAFVEPESSEHEVIHSDVDVGSKCSSMSLDSFSVAPPRLRTRSPTAAAAAAAVDAVAAVDTNDDVETDREARAISPVRAPRDVRRRPAAPVAGDVEEEIVAQGAVSDASFSAAARRSQRSSAVIPASGAAVDLNVDTDADDAVEAASDSEGSVGSNVTSSAAHGSSASQSASEPRSSSTSPSPSPSPASSRPPSSSHQPSGTEAVSPPPDAETDSEPDEIATALTPAAVVSPSAQLRDRRPGDAATGADPDADVQMDQSVSPGVSGQGFSQATNASSLSGSLASSQPSQPPSSPPRPPPPPPPTSRDTAVAVSITASTPAAAAATTTATATPAPPKRPIAVRIPLPGTSVAPAVGANRISVPIRSPMMVGGVNPISSSARSISGVRSVTPTGSLPTSPGSTPRPVVPASGFTATSDATTPASGHPNCMAADDSDGGDAAQRHGDGVDSSQTNDGDETADTAGDEDDGAGRRRRHRHGGTPSDPRLDITDLDRELFRYPEKAKGAITVHTSDYLRLDRGEFLNDTVIEFYLRYMLEQPSVQAIRSDIHMFNSFFYHQLTSTKAAKRSRSSARPVIAYDRVKTWTAKIDIFAKKYVFVPINQHLHWFLALIVNPGRLLVDAARRAESELGVGRVGLGRLGEDDDDDDDDEIICIRAHASRHQMTTRKELRHPMREGHFGIVLFDSLSNDHADIARPLYKWLVCEAHDKRGVVLPQDLPRRPVHARVPQQNNFSDCGIFLLQYVETFLADPEGSLARLSSGTSAHRDDWFDPTLIAPKRCAIQAIMRELNRQYEAKRITAAAAAVAAAAAAVVVAPTNGATAVGDARDDASHASSSGVDDA</sequence>
<dbReference type="PANTHER" id="PTHR46896:SF3">
    <property type="entry name" value="FI06413P-RELATED"/>
    <property type="match status" value="1"/>
</dbReference>
<feature type="region of interest" description="Disordered" evidence="6">
    <location>
        <begin position="1"/>
        <end position="92"/>
    </location>
</feature>
<feature type="compositionally biased region" description="Basic residues" evidence="6">
    <location>
        <begin position="345"/>
        <end position="354"/>
    </location>
</feature>
<dbReference type="PROSITE" id="PS50600">
    <property type="entry name" value="ULP_PROTEASE"/>
    <property type="match status" value="1"/>
</dbReference>
<feature type="compositionally biased region" description="Polar residues" evidence="6">
    <location>
        <begin position="1180"/>
        <end position="1198"/>
    </location>
</feature>
<feature type="region of interest" description="Disordered" evidence="6">
    <location>
        <begin position="327"/>
        <end position="366"/>
    </location>
</feature>
<comment type="similarity">
    <text evidence="1">Belongs to the peptidase C48 family.</text>
</comment>
<dbReference type="SUPFAM" id="SSF54001">
    <property type="entry name" value="Cysteine proteinases"/>
    <property type="match status" value="1"/>
</dbReference>
<evidence type="ECO:0000256" key="3">
    <source>
        <dbReference type="ARBA" id="ARBA00022670"/>
    </source>
</evidence>
<feature type="compositionally biased region" description="Low complexity" evidence="6">
    <location>
        <begin position="118"/>
        <end position="131"/>
    </location>
</feature>
<evidence type="ECO:0000313" key="9">
    <source>
        <dbReference type="Proteomes" id="UP000274922"/>
    </source>
</evidence>
<evidence type="ECO:0000256" key="5">
    <source>
        <dbReference type="ARBA" id="ARBA00022801"/>
    </source>
</evidence>
<feature type="region of interest" description="Disordered" evidence="6">
    <location>
        <begin position="1030"/>
        <end position="1265"/>
    </location>
</feature>
<dbReference type="Gene3D" id="3.40.395.10">
    <property type="entry name" value="Adenoviral Proteinase, Chain A"/>
    <property type="match status" value="1"/>
</dbReference>
<proteinExistence type="inferred from homology"/>
<feature type="domain" description="Ubiquitin-like protease family profile" evidence="7">
    <location>
        <begin position="1429"/>
        <end position="1668"/>
    </location>
</feature>
<feature type="region of interest" description="Disordered" evidence="6">
    <location>
        <begin position="207"/>
        <end position="290"/>
    </location>
</feature>
<dbReference type="Pfam" id="PF02902">
    <property type="entry name" value="Peptidase_C48"/>
    <property type="match status" value="1"/>
</dbReference>
<organism evidence="8 9">
    <name type="scientific">Caulochytrium protostelioides</name>
    <dbReference type="NCBI Taxonomy" id="1555241"/>
    <lineage>
        <taxon>Eukaryota</taxon>
        <taxon>Fungi</taxon>
        <taxon>Fungi incertae sedis</taxon>
        <taxon>Chytridiomycota</taxon>
        <taxon>Chytridiomycota incertae sedis</taxon>
        <taxon>Chytridiomycetes</taxon>
        <taxon>Caulochytriales</taxon>
        <taxon>Caulochytriaceae</taxon>
        <taxon>Caulochytrium</taxon>
    </lineage>
</organism>
<keyword evidence="2" id="KW-0597">Phosphoprotein</keyword>
<feature type="compositionally biased region" description="Pro residues" evidence="6">
    <location>
        <begin position="1212"/>
        <end position="1228"/>
    </location>
</feature>
<feature type="compositionally biased region" description="Polar residues" evidence="6">
    <location>
        <begin position="1335"/>
        <end position="1345"/>
    </location>
</feature>
<evidence type="ECO:0000256" key="2">
    <source>
        <dbReference type="ARBA" id="ARBA00022553"/>
    </source>
</evidence>
<feature type="compositionally biased region" description="Acidic residues" evidence="6">
    <location>
        <begin position="780"/>
        <end position="802"/>
    </location>
</feature>
<evidence type="ECO:0000259" key="7">
    <source>
        <dbReference type="PROSITE" id="PS50600"/>
    </source>
</evidence>
<evidence type="ECO:0000256" key="1">
    <source>
        <dbReference type="ARBA" id="ARBA00005234"/>
    </source>
</evidence>
<feature type="region of interest" description="Disordered" evidence="6">
    <location>
        <begin position="115"/>
        <end position="162"/>
    </location>
</feature>
<reference evidence="9" key="1">
    <citation type="journal article" date="2018" name="Nat. Microbiol.">
        <title>Leveraging single-cell genomics to expand the fungal tree of life.</title>
        <authorList>
            <person name="Ahrendt S.R."/>
            <person name="Quandt C.A."/>
            <person name="Ciobanu D."/>
            <person name="Clum A."/>
            <person name="Salamov A."/>
            <person name="Andreopoulos B."/>
            <person name="Cheng J.F."/>
            <person name="Woyke T."/>
            <person name="Pelin A."/>
            <person name="Henrissat B."/>
            <person name="Reynolds N.K."/>
            <person name="Benny G.L."/>
            <person name="Smith M.E."/>
            <person name="James T.Y."/>
            <person name="Grigoriev I.V."/>
        </authorList>
    </citation>
    <scope>NUCLEOTIDE SEQUENCE [LARGE SCALE GENOMIC DNA]</scope>
    <source>
        <strain evidence="9">ATCC 52028</strain>
    </source>
</reference>
<feature type="compositionally biased region" description="Acidic residues" evidence="6">
    <location>
        <begin position="240"/>
        <end position="251"/>
    </location>
</feature>
<dbReference type="PANTHER" id="PTHR46896">
    <property type="entry name" value="SENTRIN-SPECIFIC PROTEASE"/>
    <property type="match status" value="1"/>
</dbReference>
<feature type="region of interest" description="Disordered" evidence="6">
    <location>
        <begin position="901"/>
        <end position="920"/>
    </location>
</feature>
<dbReference type="GO" id="GO:0005737">
    <property type="term" value="C:cytoplasm"/>
    <property type="evidence" value="ECO:0007669"/>
    <property type="project" value="TreeGrafter"/>
</dbReference>
<dbReference type="GO" id="GO:0005634">
    <property type="term" value="C:nucleus"/>
    <property type="evidence" value="ECO:0007669"/>
    <property type="project" value="TreeGrafter"/>
</dbReference>
<feature type="region of interest" description="Disordered" evidence="6">
    <location>
        <begin position="759"/>
        <end position="883"/>
    </location>
</feature>
<feature type="compositionally biased region" description="Basic residues" evidence="6">
    <location>
        <begin position="864"/>
        <end position="878"/>
    </location>
</feature>
<feature type="compositionally biased region" description="Low complexity" evidence="6">
    <location>
        <begin position="355"/>
        <end position="366"/>
    </location>
</feature>
<feature type="compositionally biased region" description="Acidic residues" evidence="6">
    <location>
        <begin position="830"/>
        <end position="852"/>
    </location>
</feature>
<feature type="compositionally biased region" description="Low complexity" evidence="6">
    <location>
        <begin position="1030"/>
        <end position="1046"/>
    </location>
</feature>
<evidence type="ECO:0000256" key="6">
    <source>
        <dbReference type="SAM" id="MobiDB-lite"/>
    </source>
</evidence>
<dbReference type="GO" id="GO:0016926">
    <property type="term" value="P:protein desumoylation"/>
    <property type="evidence" value="ECO:0007669"/>
    <property type="project" value="TreeGrafter"/>
</dbReference>
<feature type="compositionally biased region" description="Low complexity" evidence="6">
    <location>
        <begin position="1229"/>
        <end position="1255"/>
    </location>
</feature>
<protein>
    <recommendedName>
        <fullName evidence="7">Ubiquitin-like protease family profile domain-containing protein</fullName>
    </recommendedName>
</protein>
<feature type="compositionally biased region" description="Low complexity" evidence="6">
    <location>
        <begin position="1301"/>
        <end position="1312"/>
    </location>
</feature>
<dbReference type="GO" id="GO:0070139">
    <property type="term" value="F:SUMO-specific endopeptidase activity"/>
    <property type="evidence" value="ECO:0007669"/>
    <property type="project" value="TreeGrafter"/>
</dbReference>
<keyword evidence="9" id="KW-1185">Reference proteome</keyword>
<feature type="compositionally biased region" description="Low complexity" evidence="6">
    <location>
        <begin position="255"/>
        <end position="281"/>
    </location>
</feature>
<keyword evidence="5" id="KW-0378">Hydrolase</keyword>
<dbReference type="STRING" id="1555241.A0A4V1IVD4"/>
<dbReference type="InterPro" id="IPR051947">
    <property type="entry name" value="Sentrin-specific_protease"/>
</dbReference>
<dbReference type="InterPro" id="IPR038765">
    <property type="entry name" value="Papain-like_cys_pep_sf"/>
</dbReference>
<dbReference type="EMBL" id="ML014120">
    <property type="protein sequence ID" value="RKP03669.1"/>
    <property type="molecule type" value="Genomic_DNA"/>
</dbReference>
<feature type="compositionally biased region" description="Polar residues" evidence="6">
    <location>
        <begin position="1313"/>
        <end position="1324"/>
    </location>
</feature>
<keyword evidence="4" id="KW-0833">Ubl conjugation pathway</keyword>
<dbReference type="InterPro" id="IPR003653">
    <property type="entry name" value="Peptidase_C48_C"/>
</dbReference>
<feature type="compositionally biased region" description="Low complexity" evidence="6">
    <location>
        <begin position="1082"/>
        <end position="1125"/>
    </location>
</feature>
<accession>A0A4V1IVD4</accession>
<feature type="compositionally biased region" description="Low complexity" evidence="6">
    <location>
        <begin position="1199"/>
        <end position="1211"/>
    </location>
</feature>
<evidence type="ECO:0000313" key="8">
    <source>
        <dbReference type="EMBL" id="RKP03669.1"/>
    </source>
</evidence>
<evidence type="ECO:0000256" key="4">
    <source>
        <dbReference type="ARBA" id="ARBA00022786"/>
    </source>
</evidence>
<gene>
    <name evidence="8" type="ORF">CXG81DRAFT_16899</name>
</gene>
<feature type="region of interest" description="Disordered" evidence="6">
    <location>
        <begin position="629"/>
        <end position="707"/>
    </location>
</feature>
<dbReference type="OrthoDB" id="442460at2759"/>
<feature type="region of interest" description="Disordered" evidence="6">
    <location>
        <begin position="985"/>
        <end position="1015"/>
    </location>
</feature>
<feature type="compositionally biased region" description="Low complexity" evidence="6">
    <location>
        <begin position="65"/>
        <end position="92"/>
    </location>
</feature>
<feature type="compositionally biased region" description="Low complexity" evidence="6">
    <location>
        <begin position="8"/>
        <end position="43"/>
    </location>
</feature>
<keyword evidence="3" id="KW-0645">Protease</keyword>
<dbReference type="GO" id="GO:0006508">
    <property type="term" value="P:proteolysis"/>
    <property type="evidence" value="ECO:0007669"/>
    <property type="project" value="UniProtKB-KW"/>
</dbReference>